<feature type="compositionally biased region" description="Low complexity" evidence="1">
    <location>
        <begin position="211"/>
        <end position="223"/>
    </location>
</feature>
<accession>A0ABR1J8E3</accession>
<dbReference type="Pfam" id="PF20415">
    <property type="entry name" value="DUF6699"/>
    <property type="match status" value="1"/>
</dbReference>
<feature type="compositionally biased region" description="Low complexity" evidence="1">
    <location>
        <begin position="175"/>
        <end position="195"/>
    </location>
</feature>
<evidence type="ECO:0000313" key="3">
    <source>
        <dbReference type="EMBL" id="KAK7453328.1"/>
    </source>
</evidence>
<evidence type="ECO:0000259" key="2">
    <source>
        <dbReference type="Pfam" id="PF20415"/>
    </source>
</evidence>
<comment type="caution">
    <text evidence="3">The sequence shown here is derived from an EMBL/GenBank/DDBJ whole genome shotgun (WGS) entry which is preliminary data.</text>
</comment>
<dbReference type="InterPro" id="IPR046522">
    <property type="entry name" value="DUF6699"/>
</dbReference>
<evidence type="ECO:0000313" key="4">
    <source>
        <dbReference type="Proteomes" id="UP001498398"/>
    </source>
</evidence>
<feature type="compositionally biased region" description="Basic residues" evidence="1">
    <location>
        <begin position="28"/>
        <end position="49"/>
    </location>
</feature>
<feature type="region of interest" description="Disordered" evidence="1">
    <location>
        <begin position="26"/>
        <end position="96"/>
    </location>
</feature>
<name>A0ABR1J8E3_9AGAR</name>
<proteinExistence type="predicted"/>
<keyword evidence="4" id="KW-1185">Reference proteome</keyword>
<feature type="compositionally biased region" description="Low complexity" evidence="1">
    <location>
        <begin position="150"/>
        <end position="167"/>
    </location>
</feature>
<gene>
    <name evidence="3" type="ORF">VKT23_012007</name>
</gene>
<sequence length="437" mass="48320">MVHIPGFRDILNRFHSSAANNHLEEYSHHHHSHHSHHHHHHHHHSRSSSRSRTPAPPAPLPATAHIVTPARPRSTPPVRETFPHQKHHGHIPPIYVTPSPLLDSTIPITNDVYPMPVNYIYPVNQSNRTRVNSYSGSGRRSLDHASVGASSLHPDPSSSSSFNTSSHSHSHSHSHSLSSGSLHHASRGSSSTSISQTRPALKRSNTGAGNSSQGHGSHSSSDQDIQKRRRHVSFVNPKRLVTLHMHPLLASNAHTHAPISYDVTCPPSKESIVDRTTRSSVPGHLLKEPATEPSTIDRLVLKSEWLPAEWGTVAFPGSGTMDEIQSHHGYGKKFFIGESSGSSGGSITNFDVLYAIYANLQQKITQEEWEELGRSDSRGQRHAIRAYDRRCRMLGRGWEEGLKRVDWLGERTCLSGVLVDKSENPLGMASLVFSRSN</sequence>
<feature type="domain" description="DUF6699" evidence="2">
    <location>
        <begin position="259"/>
        <end position="420"/>
    </location>
</feature>
<feature type="region of interest" description="Disordered" evidence="1">
    <location>
        <begin position="131"/>
        <end position="228"/>
    </location>
</feature>
<organism evidence="3 4">
    <name type="scientific">Marasmiellus scandens</name>
    <dbReference type="NCBI Taxonomy" id="2682957"/>
    <lineage>
        <taxon>Eukaryota</taxon>
        <taxon>Fungi</taxon>
        <taxon>Dikarya</taxon>
        <taxon>Basidiomycota</taxon>
        <taxon>Agaricomycotina</taxon>
        <taxon>Agaricomycetes</taxon>
        <taxon>Agaricomycetidae</taxon>
        <taxon>Agaricales</taxon>
        <taxon>Marasmiineae</taxon>
        <taxon>Omphalotaceae</taxon>
        <taxon>Marasmiellus</taxon>
    </lineage>
</organism>
<reference evidence="3 4" key="1">
    <citation type="submission" date="2024-01" db="EMBL/GenBank/DDBJ databases">
        <title>A draft genome for the cacao thread blight pathogen Marasmiellus scandens.</title>
        <authorList>
            <person name="Baruah I.K."/>
            <person name="Leung J."/>
            <person name="Bukari Y."/>
            <person name="Amoako-Attah I."/>
            <person name="Meinhardt L.W."/>
            <person name="Bailey B.A."/>
            <person name="Cohen S.P."/>
        </authorList>
    </citation>
    <scope>NUCLEOTIDE SEQUENCE [LARGE SCALE GENOMIC DNA]</scope>
    <source>
        <strain evidence="3 4">GH-19</strain>
    </source>
</reference>
<dbReference type="Proteomes" id="UP001498398">
    <property type="component" value="Unassembled WGS sequence"/>
</dbReference>
<evidence type="ECO:0000256" key="1">
    <source>
        <dbReference type="SAM" id="MobiDB-lite"/>
    </source>
</evidence>
<protein>
    <recommendedName>
        <fullName evidence="2">DUF6699 domain-containing protein</fullName>
    </recommendedName>
</protein>
<dbReference type="EMBL" id="JBANRG010000027">
    <property type="protein sequence ID" value="KAK7453328.1"/>
    <property type="molecule type" value="Genomic_DNA"/>
</dbReference>